<protein>
    <submittedName>
        <fullName evidence="2">TIM barrel protein</fullName>
    </submittedName>
</protein>
<dbReference type="InterPro" id="IPR013022">
    <property type="entry name" value="Xyl_isomerase-like_TIM-brl"/>
</dbReference>
<dbReference type="RefSeq" id="WP_166522902.1">
    <property type="nucleotide sequence ID" value="NZ_JAAABI010000002.1"/>
</dbReference>
<dbReference type="EMBL" id="JAAABI010000002">
    <property type="protein sequence ID" value="NAY91480.1"/>
    <property type="molecule type" value="Genomic_DNA"/>
</dbReference>
<dbReference type="PANTHER" id="PTHR12110:SF53">
    <property type="entry name" value="BLR5974 PROTEIN"/>
    <property type="match status" value="1"/>
</dbReference>
<comment type="caution">
    <text evidence="2">The sequence shown here is derived from an EMBL/GenBank/DDBJ whole genome shotgun (WGS) entry which is preliminary data.</text>
</comment>
<name>A0A964WWX8_9FLAO</name>
<evidence type="ECO:0000313" key="3">
    <source>
        <dbReference type="Proteomes" id="UP000667650"/>
    </source>
</evidence>
<dbReference type="PROSITE" id="PS51257">
    <property type="entry name" value="PROKAR_LIPOPROTEIN"/>
    <property type="match status" value="1"/>
</dbReference>
<dbReference type="InterPro" id="IPR050312">
    <property type="entry name" value="IolE/XylAMocC-like"/>
</dbReference>
<sequence>MKRRNFIQNGSRAGIALSLFGIYSCKTDNKKEEDASKTEDAMAEQTSPLFKLSLAQWSIHRMILEDGVDPYLFAEKAKDWGFEGLEYVSYLYYSELEKSDFSEEAMQAFVDRCNAESKKHGLENLLIMVDGQGDLAAEGADQRKKNVENHHKWVDAAAAMGCHSIRVNLNGVMDPDLWVDASVDGLSMLAAYAKDKNINIIVENHGGPSSNAKLLVEVMKKVDMDNCGTLPDFGNFCIKREDGSYYESKCLEEYDKYKGVEELMPYAKAVSAKSYNFDEDGNETVIDYPKMLQIVKNAGYSGFIGVEYEGNELSEKDGIMATKKLLQTAMDTLT</sequence>
<reference evidence="2" key="1">
    <citation type="submission" date="2020-01" db="EMBL/GenBank/DDBJ databases">
        <title>Muricauda ochracea sp. nov., isolated from a tidal flat of Garorim bay in Korea.</title>
        <authorList>
            <person name="Kim D."/>
            <person name="Yoo Y."/>
            <person name="Kim J.-J."/>
        </authorList>
    </citation>
    <scope>NUCLEOTIDE SEQUENCE</scope>
    <source>
        <strain evidence="2">JGD-17</strain>
    </source>
</reference>
<dbReference type="PANTHER" id="PTHR12110">
    <property type="entry name" value="HYDROXYPYRUVATE ISOMERASE"/>
    <property type="match status" value="1"/>
</dbReference>
<keyword evidence="3" id="KW-1185">Reference proteome</keyword>
<dbReference type="AlphaFoldDB" id="A0A964WWX8"/>
<dbReference type="Gene3D" id="3.20.20.150">
    <property type="entry name" value="Divalent-metal-dependent TIM barrel enzymes"/>
    <property type="match status" value="1"/>
</dbReference>
<evidence type="ECO:0000313" key="2">
    <source>
        <dbReference type="EMBL" id="NAY91480.1"/>
    </source>
</evidence>
<organism evidence="2 3">
    <name type="scientific">Flagellimonas ochracea</name>
    <dbReference type="NCBI Taxonomy" id="2696472"/>
    <lineage>
        <taxon>Bacteria</taxon>
        <taxon>Pseudomonadati</taxon>
        <taxon>Bacteroidota</taxon>
        <taxon>Flavobacteriia</taxon>
        <taxon>Flavobacteriales</taxon>
        <taxon>Flavobacteriaceae</taxon>
        <taxon>Flagellimonas</taxon>
    </lineage>
</organism>
<proteinExistence type="predicted"/>
<dbReference type="InterPro" id="IPR036237">
    <property type="entry name" value="Xyl_isomerase-like_sf"/>
</dbReference>
<gene>
    <name evidence="2" type="ORF">GTQ34_06085</name>
</gene>
<feature type="domain" description="Xylose isomerase-like TIM barrel" evidence="1">
    <location>
        <begin position="75"/>
        <end position="318"/>
    </location>
</feature>
<dbReference type="Pfam" id="PF01261">
    <property type="entry name" value="AP_endonuc_2"/>
    <property type="match status" value="1"/>
</dbReference>
<dbReference type="SUPFAM" id="SSF51658">
    <property type="entry name" value="Xylose isomerase-like"/>
    <property type="match status" value="1"/>
</dbReference>
<dbReference type="Proteomes" id="UP000667650">
    <property type="component" value="Unassembled WGS sequence"/>
</dbReference>
<evidence type="ECO:0000259" key="1">
    <source>
        <dbReference type="Pfam" id="PF01261"/>
    </source>
</evidence>
<accession>A0A964WWX8</accession>